<feature type="compositionally biased region" description="Low complexity" evidence="4">
    <location>
        <begin position="12"/>
        <end position="22"/>
    </location>
</feature>
<dbReference type="Proteomes" id="UP000007305">
    <property type="component" value="Chromosome 4"/>
</dbReference>
<organism evidence="5">
    <name type="scientific">Zea mays</name>
    <name type="common">Maize</name>
    <dbReference type="NCBI Taxonomy" id="4577"/>
    <lineage>
        <taxon>Eukaryota</taxon>
        <taxon>Viridiplantae</taxon>
        <taxon>Streptophyta</taxon>
        <taxon>Embryophyta</taxon>
        <taxon>Tracheophyta</taxon>
        <taxon>Spermatophyta</taxon>
        <taxon>Magnoliopsida</taxon>
        <taxon>Liliopsida</taxon>
        <taxon>Poales</taxon>
        <taxon>Poaceae</taxon>
        <taxon>PACMAD clade</taxon>
        <taxon>Panicoideae</taxon>
        <taxon>Andropogonodae</taxon>
        <taxon>Andropogoneae</taxon>
        <taxon>Tripsacinae</taxon>
        <taxon>Zea</taxon>
    </lineage>
</organism>
<evidence type="ECO:0000256" key="2">
    <source>
        <dbReference type="ARBA" id="ARBA00012485"/>
    </source>
</evidence>
<dbReference type="EnsemblPlants" id="Zm00001eb210110_T001">
    <property type="protein sequence ID" value="Zm00001eb210110_P001"/>
    <property type="gene ID" value="Zm00001eb210110"/>
</dbReference>
<sequence length="520" mass="55929">METRSGSRNSAPSPQQPSTPSSRAAGNKGKDPDLSVGDADVPFPQPFTSGQVPRRPAGARRRVAPAPVAHAALRDALHRLRGLARRLRPNPRRDARPACHRWCQPRRHAARCAGTSQPRLCAPLLLRGRALRGHTVVLDCSPLTTWSSPSRSLRSTHPTACLRAGALMAVLKQLDFFSTEVQRVALSTAANICRNLPADASEFVMEAVPSLTNLLNHHDSKVLEHASVCLTVTRIAEAFAYYPDELDELCNHGLVAQAASLIALGNSSGQEPLSTSTYTGLIRLLSTCASGSLLAVKTLLLLGISGTLKDFLSGPALISGTLVPRAVTRPADQIFEIVILADNLLPHMPAIIIELPTYYHAYKDSSTNKSASIKQEGAGSTGNEKSGNERLLRDQPKLLEQFGMDLLPTMTQVYGSSVNAPIHRKCLSIIGKLMYYSSAETVQSLLGTTNISSFLAGILAWNDLQVLIPALQIAEIMMEKLPETFSKLFVREGVVHAVVSLICLESSRLQHNGSSGATSG</sequence>
<dbReference type="PANTHER" id="PTHR45670">
    <property type="entry name" value="E3 UBIQUITIN-PROTEIN LIGASE TRIP12"/>
    <property type="match status" value="1"/>
</dbReference>
<keyword evidence="7" id="KW-1185">Reference proteome</keyword>
<dbReference type="AlphaFoldDB" id="A0A1D6QVC2"/>
<dbReference type="Gramene" id="Zm00001eb210110_T001">
    <property type="protein sequence ID" value="Zm00001eb210110_P001"/>
    <property type="gene ID" value="Zm00001eb210110"/>
</dbReference>
<dbReference type="ExpressionAtlas" id="A0A1D6QVC2">
    <property type="expression patterns" value="baseline and differential"/>
</dbReference>
<dbReference type="InterPro" id="IPR045322">
    <property type="entry name" value="HECTD1/TRIP12-like"/>
</dbReference>
<comment type="catalytic activity">
    <reaction evidence="1">
        <text>S-ubiquitinyl-[E2 ubiquitin-conjugating enzyme]-L-cysteine + [acceptor protein]-L-lysine = [E2 ubiquitin-conjugating enzyme]-L-cysteine + N(6)-ubiquitinyl-[acceptor protein]-L-lysine.</text>
        <dbReference type="EC" id="2.3.2.26"/>
    </reaction>
</comment>
<dbReference type="PANTHER" id="PTHR45670:SF4">
    <property type="entry name" value="HECT-TYPE E3 UBIQUITIN TRANSFERASE"/>
    <property type="match status" value="1"/>
</dbReference>
<accession>A0A1D6QVC2</accession>
<dbReference type="PaxDb" id="4577-GRMZM2G363728_P01"/>
<dbReference type="EC" id="2.3.2.26" evidence="2"/>
<dbReference type="InterPro" id="IPR011989">
    <property type="entry name" value="ARM-like"/>
</dbReference>
<reference evidence="5" key="2">
    <citation type="submission" date="2015-12" db="EMBL/GenBank/DDBJ databases">
        <title>Update maize B73 reference genome by single molecule sequencing technologies.</title>
        <authorList>
            <consortium name="Maize Genome Sequencing Project"/>
            <person name="Ware D."/>
        </authorList>
    </citation>
    <scope>NUCLEOTIDE SEQUENCE</scope>
    <source>
        <tissue evidence="5">Seedling</tissue>
    </source>
</reference>
<reference evidence="6" key="3">
    <citation type="submission" date="2019-07" db="EMBL/GenBank/DDBJ databases">
        <authorList>
            <person name="Seetharam A."/>
            <person name="Woodhouse M."/>
            <person name="Cannon E."/>
        </authorList>
    </citation>
    <scope>NUCLEOTIDE SEQUENCE [LARGE SCALE GENOMIC DNA]</scope>
    <source>
        <strain evidence="6">cv. B73</strain>
    </source>
</reference>
<feature type="region of interest" description="Disordered" evidence="4">
    <location>
        <begin position="370"/>
        <end position="390"/>
    </location>
</feature>
<evidence type="ECO:0000256" key="1">
    <source>
        <dbReference type="ARBA" id="ARBA00000885"/>
    </source>
</evidence>
<protein>
    <recommendedName>
        <fullName evidence="2">HECT-type E3 ubiquitin transferase</fullName>
        <ecNumber evidence="2">2.3.2.26</ecNumber>
    </recommendedName>
</protein>
<dbReference type="Gene3D" id="1.25.10.10">
    <property type="entry name" value="Leucine-rich Repeat Variant"/>
    <property type="match status" value="1"/>
</dbReference>
<reference evidence="7" key="1">
    <citation type="journal article" date="2009" name="Science">
        <title>The B73 maize genome: complexity, diversity, and dynamics.</title>
        <authorList>
            <person name="Schnable P.S."/>
            <person name="Ware D."/>
            <person name="Fulton R.S."/>
            <person name="Stein J.C."/>
            <person name="Wei F."/>
            <person name="Pasternak S."/>
            <person name="Liang C."/>
            <person name="Zhang J."/>
            <person name="Fulton L."/>
            <person name="Graves T.A."/>
            <person name="Minx P."/>
            <person name="Reily A.D."/>
            <person name="Courtney L."/>
            <person name="Kruchowski S.S."/>
            <person name="Tomlinson C."/>
            <person name="Strong C."/>
            <person name="Delehaunty K."/>
            <person name="Fronick C."/>
            <person name="Courtney B."/>
            <person name="Rock S.M."/>
            <person name="Belter E."/>
            <person name="Du F."/>
            <person name="Kim K."/>
            <person name="Abbott R.M."/>
            <person name="Cotton M."/>
            <person name="Levy A."/>
            <person name="Marchetto P."/>
            <person name="Ochoa K."/>
            <person name="Jackson S.M."/>
            <person name="Gillam B."/>
            <person name="Chen W."/>
            <person name="Yan L."/>
            <person name="Higginbotham J."/>
            <person name="Cardenas M."/>
            <person name="Waligorski J."/>
            <person name="Applebaum E."/>
            <person name="Phelps L."/>
            <person name="Falcone J."/>
            <person name="Kanchi K."/>
            <person name="Thane T."/>
            <person name="Scimone A."/>
            <person name="Thane N."/>
            <person name="Henke J."/>
            <person name="Wang T."/>
            <person name="Ruppert J."/>
            <person name="Shah N."/>
            <person name="Rotter K."/>
            <person name="Hodges J."/>
            <person name="Ingenthron E."/>
            <person name="Cordes M."/>
            <person name="Kohlberg S."/>
            <person name="Sgro J."/>
            <person name="Delgado B."/>
            <person name="Mead K."/>
            <person name="Chinwalla A."/>
            <person name="Leonard S."/>
            <person name="Crouse K."/>
            <person name="Collura K."/>
            <person name="Kudrna D."/>
            <person name="Currie J."/>
            <person name="He R."/>
            <person name="Angelova A."/>
            <person name="Rajasekar S."/>
            <person name="Mueller T."/>
            <person name="Lomeli R."/>
            <person name="Scara G."/>
            <person name="Ko A."/>
            <person name="Delaney K."/>
            <person name="Wissotski M."/>
            <person name="Lopez G."/>
            <person name="Campos D."/>
            <person name="Braidotti M."/>
            <person name="Ashley E."/>
            <person name="Golser W."/>
            <person name="Kim H."/>
            <person name="Lee S."/>
            <person name="Lin J."/>
            <person name="Dujmic Z."/>
            <person name="Kim W."/>
            <person name="Talag J."/>
            <person name="Zuccolo A."/>
            <person name="Fan C."/>
            <person name="Sebastian A."/>
            <person name="Kramer M."/>
            <person name="Spiegel L."/>
            <person name="Nascimento L."/>
            <person name="Zutavern T."/>
            <person name="Miller B."/>
            <person name="Ambroise C."/>
            <person name="Muller S."/>
            <person name="Spooner W."/>
            <person name="Narechania A."/>
            <person name="Ren L."/>
            <person name="Wei S."/>
            <person name="Kumari S."/>
            <person name="Faga B."/>
            <person name="Levy M.J."/>
            <person name="McMahan L."/>
            <person name="Van Buren P."/>
            <person name="Vaughn M.W."/>
            <person name="Ying K."/>
            <person name="Yeh C.-T."/>
            <person name="Emrich S.J."/>
            <person name="Jia Y."/>
            <person name="Kalyanaraman A."/>
            <person name="Hsia A.-P."/>
            <person name="Barbazuk W.B."/>
            <person name="Baucom R.S."/>
            <person name="Brutnell T.P."/>
            <person name="Carpita N.C."/>
            <person name="Chaparro C."/>
            <person name="Chia J.-M."/>
            <person name="Deragon J.-M."/>
            <person name="Estill J.C."/>
            <person name="Fu Y."/>
            <person name="Jeddeloh J.A."/>
            <person name="Han Y."/>
            <person name="Lee H."/>
            <person name="Li P."/>
            <person name="Lisch D.R."/>
            <person name="Liu S."/>
            <person name="Liu Z."/>
            <person name="Nagel D.H."/>
            <person name="McCann M.C."/>
            <person name="SanMiguel P."/>
            <person name="Myers A.M."/>
            <person name="Nettleton D."/>
            <person name="Nguyen J."/>
            <person name="Penning B.W."/>
            <person name="Ponnala L."/>
            <person name="Schneider K.L."/>
            <person name="Schwartz D.C."/>
            <person name="Sharma A."/>
            <person name="Soderlund C."/>
            <person name="Springer N.M."/>
            <person name="Sun Q."/>
            <person name="Wang H."/>
            <person name="Waterman M."/>
            <person name="Westerman R."/>
            <person name="Wolfgruber T.K."/>
            <person name="Yang L."/>
            <person name="Yu Y."/>
            <person name="Zhang L."/>
            <person name="Zhou S."/>
            <person name="Zhu Q."/>
            <person name="Bennetzen J.L."/>
            <person name="Dawe R.K."/>
            <person name="Jiang J."/>
            <person name="Jiang N."/>
            <person name="Presting G.G."/>
            <person name="Wessler S.R."/>
            <person name="Aluru S."/>
            <person name="Martienssen R.A."/>
            <person name="Clifton S.W."/>
            <person name="McCombie W.R."/>
            <person name="Wing R.A."/>
            <person name="Wilson R.K."/>
        </authorList>
    </citation>
    <scope>NUCLEOTIDE SEQUENCE [LARGE SCALE GENOMIC DNA]</scope>
    <source>
        <strain evidence="7">cv. B73</strain>
    </source>
</reference>
<gene>
    <name evidence="5" type="ORF">ZEAMMB73_Zm00001d054104</name>
</gene>
<evidence type="ECO:0000256" key="4">
    <source>
        <dbReference type="SAM" id="MobiDB-lite"/>
    </source>
</evidence>
<dbReference type="SUPFAM" id="SSF48371">
    <property type="entry name" value="ARM repeat"/>
    <property type="match status" value="1"/>
</dbReference>
<evidence type="ECO:0000313" key="7">
    <source>
        <dbReference type="Proteomes" id="UP000007305"/>
    </source>
</evidence>
<dbReference type="EMBL" id="CM000780">
    <property type="protein sequence ID" value="AQK61306.1"/>
    <property type="molecule type" value="Genomic_DNA"/>
</dbReference>
<evidence type="ECO:0000313" key="5">
    <source>
        <dbReference type="EMBL" id="AQK61306.1"/>
    </source>
</evidence>
<dbReference type="GO" id="GO:0006511">
    <property type="term" value="P:ubiquitin-dependent protein catabolic process"/>
    <property type="evidence" value="ECO:0007669"/>
    <property type="project" value="InterPro"/>
</dbReference>
<evidence type="ECO:0000256" key="3">
    <source>
        <dbReference type="ARBA" id="ARBA00022679"/>
    </source>
</evidence>
<dbReference type="GO" id="GO:0061630">
    <property type="term" value="F:ubiquitin protein ligase activity"/>
    <property type="evidence" value="ECO:0007669"/>
    <property type="project" value="UniProtKB-EC"/>
</dbReference>
<proteinExistence type="predicted"/>
<feature type="compositionally biased region" description="Polar residues" evidence="4">
    <location>
        <begin position="1"/>
        <end position="11"/>
    </location>
</feature>
<feature type="region of interest" description="Disordered" evidence="4">
    <location>
        <begin position="1"/>
        <end position="65"/>
    </location>
</feature>
<dbReference type="InterPro" id="IPR016024">
    <property type="entry name" value="ARM-type_fold"/>
</dbReference>
<reference evidence="6" key="4">
    <citation type="submission" date="2021-05" db="UniProtKB">
        <authorList>
            <consortium name="EnsemblPlants"/>
        </authorList>
    </citation>
    <scope>IDENTIFICATION</scope>
    <source>
        <strain evidence="6">cv. B73</strain>
    </source>
</reference>
<name>A0A1D6QVC2_MAIZE</name>
<evidence type="ECO:0000313" key="6">
    <source>
        <dbReference type="EnsemblPlants" id="Zm00001eb210110_P001"/>
    </source>
</evidence>
<keyword evidence="3" id="KW-0808">Transferase</keyword>